<dbReference type="AlphaFoldDB" id="A0A5B7E0Q6"/>
<sequence>MKTGEKGAREARCTQAGSCREEERHNVHKLGGAVEKRSIEYTGGKCRGDGRHSVPYIKILPPLVSPGSHQQGNTDTPPPHYRHYRHTVMSEQVVNTLCFMEAS</sequence>
<comment type="caution">
    <text evidence="2">The sequence shown here is derived from an EMBL/GenBank/DDBJ whole genome shotgun (WGS) entry which is preliminary data.</text>
</comment>
<organism evidence="2 3">
    <name type="scientific">Portunus trituberculatus</name>
    <name type="common">Swimming crab</name>
    <name type="synonym">Neptunus trituberculatus</name>
    <dbReference type="NCBI Taxonomy" id="210409"/>
    <lineage>
        <taxon>Eukaryota</taxon>
        <taxon>Metazoa</taxon>
        <taxon>Ecdysozoa</taxon>
        <taxon>Arthropoda</taxon>
        <taxon>Crustacea</taxon>
        <taxon>Multicrustacea</taxon>
        <taxon>Malacostraca</taxon>
        <taxon>Eumalacostraca</taxon>
        <taxon>Eucarida</taxon>
        <taxon>Decapoda</taxon>
        <taxon>Pleocyemata</taxon>
        <taxon>Brachyura</taxon>
        <taxon>Eubrachyura</taxon>
        <taxon>Portunoidea</taxon>
        <taxon>Portunidae</taxon>
        <taxon>Portuninae</taxon>
        <taxon>Portunus</taxon>
    </lineage>
</organism>
<evidence type="ECO:0000313" key="2">
    <source>
        <dbReference type="EMBL" id="MPC26989.1"/>
    </source>
</evidence>
<protein>
    <submittedName>
        <fullName evidence="2">Uncharacterized protein</fullName>
    </submittedName>
</protein>
<evidence type="ECO:0000313" key="3">
    <source>
        <dbReference type="Proteomes" id="UP000324222"/>
    </source>
</evidence>
<evidence type="ECO:0000256" key="1">
    <source>
        <dbReference type="SAM" id="MobiDB-lite"/>
    </source>
</evidence>
<proteinExistence type="predicted"/>
<gene>
    <name evidence="2" type="ORF">E2C01_020140</name>
</gene>
<feature type="compositionally biased region" description="Basic and acidic residues" evidence="1">
    <location>
        <begin position="1"/>
        <end position="12"/>
    </location>
</feature>
<reference evidence="2 3" key="1">
    <citation type="submission" date="2019-05" db="EMBL/GenBank/DDBJ databases">
        <title>Another draft genome of Portunus trituberculatus and its Hox gene families provides insights of decapod evolution.</title>
        <authorList>
            <person name="Jeong J.-H."/>
            <person name="Song I."/>
            <person name="Kim S."/>
            <person name="Choi T."/>
            <person name="Kim D."/>
            <person name="Ryu S."/>
            <person name="Kim W."/>
        </authorList>
    </citation>
    <scope>NUCLEOTIDE SEQUENCE [LARGE SCALE GENOMIC DNA]</scope>
    <source>
        <tissue evidence="2">Muscle</tissue>
    </source>
</reference>
<dbReference type="Proteomes" id="UP000324222">
    <property type="component" value="Unassembled WGS sequence"/>
</dbReference>
<dbReference type="EMBL" id="VSRR010001679">
    <property type="protein sequence ID" value="MPC26989.1"/>
    <property type="molecule type" value="Genomic_DNA"/>
</dbReference>
<name>A0A5B7E0Q6_PORTR</name>
<keyword evidence="3" id="KW-1185">Reference proteome</keyword>
<accession>A0A5B7E0Q6</accession>
<feature type="region of interest" description="Disordered" evidence="1">
    <location>
        <begin position="1"/>
        <end position="20"/>
    </location>
</feature>